<name>B0NA50_CLOS5</name>
<dbReference type="RefSeq" id="WP_004605872.1">
    <property type="nucleotide sequence ID" value="NZ_CP036170.1"/>
</dbReference>
<dbReference type="Proteomes" id="UP000289664">
    <property type="component" value="Chromosome"/>
</dbReference>
<protein>
    <submittedName>
        <fullName evidence="1">Uncharacterized protein</fullName>
    </submittedName>
</protein>
<evidence type="ECO:0000313" key="2">
    <source>
        <dbReference type="Proteomes" id="UP000289664"/>
    </source>
</evidence>
<dbReference type="STRING" id="411468.CLOSCI_00317"/>
<dbReference type="GeneID" id="62694567"/>
<gene>
    <name evidence="1" type="ORF">HDCHBGLK_00331</name>
</gene>
<sequence length="109" mass="12724">MKKFEKSMTNREKMKIHELLSLCMEIQEHGHGENGYPYIGFETSNYGTSIEVRIMDDGFRSGHGYDAIYSFAFDRISERTYSNCKKYLDDLRKKVQECTDTSVNTAERT</sequence>
<evidence type="ECO:0000313" key="1">
    <source>
        <dbReference type="EMBL" id="QBF72985.1"/>
    </source>
</evidence>
<keyword evidence="2" id="KW-1185">Reference proteome</keyword>
<dbReference type="EMBL" id="CP036170">
    <property type="protein sequence ID" value="QBF72985.1"/>
    <property type="molecule type" value="Genomic_DNA"/>
</dbReference>
<dbReference type="OrthoDB" id="9942977at2"/>
<reference evidence="1 2" key="1">
    <citation type="journal article" date="2019" name="Appl. Environ. Microbiol.">
        <title>Clostridium scindens ATCC 35704: integration of nutritional requirements, the complete genome sequence, and global transcriptional responses to bile acids.</title>
        <authorList>
            <person name="Devendran S."/>
            <person name="Shrestha R."/>
            <person name="Alves J.M.P."/>
            <person name="Wolf P.G."/>
            <person name="Ly L."/>
            <person name="Hernandez A.G."/>
            <person name="Mendez-Garcia C."/>
            <person name="Inboden A."/>
            <person name="Wiley J."/>
            <person name="Paul O."/>
            <person name="Allen A."/>
            <person name="Springer E."/>
            <person name="Wright C.L."/>
            <person name="Fields C.J."/>
            <person name="Daniel S.L."/>
            <person name="Ridlon J.M."/>
        </authorList>
    </citation>
    <scope>NUCLEOTIDE SEQUENCE [LARGE SCALE GENOMIC DNA]</scope>
    <source>
        <strain evidence="1 2">ATCC 35704</strain>
    </source>
</reference>
<organism evidence="1 2">
    <name type="scientific">Clostridium scindens (strain ATCC 35704 / DSM 5676 / VPI 13733 / 19)</name>
    <dbReference type="NCBI Taxonomy" id="411468"/>
    <lineage>
        <taxon>Bacteria</taxon>
        <taxon>Bacillati</taxon>
        <taxon>Bacillota</taxon>
        <taxon>Clostridia</taxon>
        <taxon>Lachnospirales</taxon>
        <taxon>Lachnospiraceae</taxon>
    </lineage>
</organism>
<dbReference type="HOGENOM" id="CLU_2179281_0_0_9"/>
<dbReference type="KEGG" id="csci:HDCHBGLK_00331"/>
<dbReference type="AlphaFoldDB" id="B0NA50"/>
<proteinExistence type="predicted"/>
<accession>B0NA50</accession>